<keyword evidence="3" id="KW-1185">Reference proteome</keyword>
<evidence type="ECO:0000313" key="3">
    <source>
        <dbReference type="Proteomes" id="UP000610862"/>
    </source>
</evidence>
<dbReference type="Pfam" id="PF13421">
    <property type="entry name" value="Band_7_1"/>
    <property type="match status" value="1"/>
</dbReference>
<protein>
    <submittedName>
        <fullName evidence="2">SPFH domain-containing protein</fullName>
    </submittedName>
</protein>
<dbReference type="EMBL" id="JACRTA010000001">
    <property type="protein sequence ID" value="MBC8567237.1"/>
    <property type="molecule type" value="Genomic_DNA"/>
</dbReference>
<dbReference type="CDD" id="cd03408">
    <property type="entry name" value="SPFH_like_u1"/>
    <property type="match status" value="1"/>
</dbReference>
<dbReference type="PANTHER" id="PTHR37826:SF2">
    <property type="entry name" value="ZINC-RIBBON DOMAIN-CONTAINING PROTEIN"/>
    <property type="match status" value="1"/>
</dbReference>
<name>A0A926E8I5_9FIRM</name>
<comment type="caution">
    <text evidence="2">The sequence shown here is derived from an EMBL/GenBank/DDBJ whole genome shotgun (WGS) entry which is preliminary data.</text>
</comment>
<feature type="domain" description="SPFH" evidence="1">
    <location>
        <begin position="124"/>
        <end position="272"/>
    </location>
</feature>
<dbReference type="InterPro" id="IPR033880">
    <property type="entry name" value="SPFH_YdjI"/>
</dbReference>
<evidence type="ECO:0000313" key="2">
    <source>
        <dbReference type="EMBL" id="MBC8567237.1"/>
    </source>
</evidence>
<dbReference type="RefSeq" id="WP_177268691.1">
    <property type="nucleotide sequence ID" value="NZ_JACRTA010000001.1"/>
</dbReference>
<dbReference type="Proteomes" id="UP000610862">
    <property type="component" value="Unassembled WGS sequence"/>
</dbReference>
<accession>A0A926E8I5</accession>
<sequence>MGLIKAALGAAGGALADQWRDFFSCDSMDENVLVVKGTKKSSDRSSNKRGETNVISDGSGIAVADGQCMMIVEQGKVIEFCAEPGLFTYRNDLTPSIFAGEFEFDLEGAARDAWERFTFGGGVGKDQRIYYFNIKEIYGNKYGTMNPVPFKVVIDKDSGKSLGVDLRCNGEYSYRIVNPMLFYTNVCGNVENRFERGEIESQMKSELLKALQPALARVSAMGVDYSEIPLYTDMIADGLNDVLTKEWIERRGVQIVSFGVNSVSVSEKDKLKIQNLQQAVMMSDPTMAAGNLVQAQADAMRAAAENENGAMGGFVGMGMAGMAGGMNSENLFEMGRKQQNTEQRAQPQTSAGDAEEWTCKCGTTTAGKFCPECGNPKPDKTEEWTCKCGITTAGKFCPQCGSPRPEKAAGWTCECGAVNKGKFCTECGAKKPAEASLYKCDKCGWEPENPQKPPKFCPQCGDIFDDNDVR</sequence>
<proteinExistence type="predicted"/>
<evidence type="ECO:0000259" key="1">
    <source>
        <dbReference type="Pfam" id="PF13421"/>
    </source>
</evidence>
<dbReference type="AlphaFoldDB" id="A0A926E8I5"/>
<reference evidence="2" key="1">
    <citation type="submission" date="2020-08" db="EMBL/GenBank/DDBJ databases">
        <title>Genome public.</title>
        <authorList>
            <person name="Liu C."/>
            <person name="Sun Q."/>
        </authorList>
    </citation>
    <scope>NUCLEOTIDE SEQUENCE</scope>
    <source>
        <strain evidence="2">NSJ-24</strain>
    </source>
</reference>
<dbReference type="PANTHER" id="PTHR37826">
    <property type="entry name" value="FLOTILLIN BAND_7_5 DOMAIN PROTEIN"/>
    <property type="match status" value="1"/>
</dbReference>
<organism evidence="2 3">
    <name type="scientific">Lentihominibacter hominis</name>
    <dbReference type="NCBI Taxonomy" id="2763645"/>
    <lineage>
        <taxon>Bacteria</taxon>
        <taxon>Bacillati</taxon>
        <taxon>Bacillota</taxon>
        <taxon>Clostridia</taxon>
        <taxon>Peptostreptococcales</taxon>
        <taxon>Anaerovoracaceae</taxon>
        <taxon>Lentihominibacter</taxon>
    </lineage>
</organism>
<gene>
    <name evidence="2" type="ORF">H8692_00475</name>
</gene>